<evidence type="ECO:0000256" key="1">
    <source>
        <dbReference type="ARBA" id="ARBA00004123"/>
    </source>
</evidence>
<feature type="domain" description="G-patch" evidence="14">
    <location>
        <begin position="536"/>
        <end position="589"/>
    </location>
</feature>
<dbReference type="SMART" id="SM00648">
    <property type="entry name" value="SWAP"/>
    <property type="match status" value="2"/>
</dbReference>
<dbReference type="GO" id="GO:0005654">
    <property type="term" value="C:nucleoplasm"/>
    <property type="evidence" value="ECO:0007669"/>
    <property type="project" value="TreeGrafter"/>
</dbReference>
<evidence type="ECO:0000256" key="4">
    <source>
        <dbReference type="ARBA" id="ARBA00022728"/>
    </source>
</evidence>
<evidence type="ECO:0000256" key="3">
    <source>
        <dbReference type="ARBA" id="ARBA00022664"/>
    </source>
</evidence>
<evidence type="ECO:0000256" key="11">
    <source>
        <dbReference type="ARBA" id="ARBA00080451"/>
    </source>
</evidence>
<feature type="compositionally biased region" description="Low complexity" evidence="12">
    <location>
        <begin position="98"/>
        <end position="108"/>
    </location>
</feature>
<dbReference type="PANTHER" id="PTHR23340:SF3">
    <property type="entry name" value="SURP AND G-PATCH DOMAIN-CONTAINING PROTEIN 1"/>
    <property type="match status" value="1"/>
</dbReference>
<dbReference type="PANTHER" id="PTHR23340">
    <property type="entry name" value="ARGININE/SERINE RICH SPLICING FACTOR SF4/14"/>
    <property type="match status" value="1"/>
</dbReference>
<feature type="region of interest" description="Disordered" evidence="12">
    <location>
        <begin position="86"/>
        <end position="115"/>
    </location>
</feature>
<dbReference type="GO" id="GO:0008380">
    <property type="term" value="P:RNA splicing"/>
    <property type="evidence" value="ECO:0007669"/>
    <property type="project" value="UniProtKB-KW"/>
</dbReference>
<evidence type="ECO:0000256" key="7">
    <source>
        <dbReference type="ARBA" id="ARBA00023242"/>
    </source>
</evidence>
<feature type="compositionally biased region" description="Low complexity" evidence="12">
    <location>
        <begin position="326"/>
        <end position="354"/>
    </location>
</feature>
<dbReference type="FunFam" id="1.10.10.790:FF:000004">
    <property type="entry name" value="SURP and G-patch domain-containing protein 1"/>
    <property type="match status" value="1"/>
</dbReference>
<evidence type="ECO:0000256" key="6">
    <source>
        <dbReference type="ARBA" id="ARBA00023187"/>
    </source>
</evidence>
<feature type="domain" description="SURP motif" evidence="13">
    <location>
        <begin position="180"/>
        <end position="222"/>
    </location>
</feature>
<feature type="non-terminal residue" evidence="15">
    <location>
        <position position="1"/>
    </location>
</feature>
<dbReference type="Pfam" id="PF01805">
    <property type="entry name" value="Surp"/>
    <property type="match status" value="2"/>
</dbReference>
<dbReference type="Pfam" id="PF01585">
    <property type="entry name" value="G-patch"/>
    <property type="match status" value="1"/>
</dbReference>
<dbReference type="Gene3D" id="1.10.10.790">
    <property type="entry name" value="Surp module"/>
    <property type="match status" value="2"/>
</dbReference>
<feature type="non-terminal residue" evidence="15">
    <location>
        <position position="625"/>
    </location>
</feature>
<dbReference type="EMBL" id="KL419312">
    <property type="protein sequence ID" value="KFW87872.1"/>
    <property type="molecule type" value="Genomic_DNA"/>
</dbReference>
<sequence>GKASRWFGVAQSKSAKTNVNILHQEELIAQKKREIEARLEQQAKQNYLSIQQLPLLGEDDGTDNEACVSNKFVNDGSFLQQFLKLQKEKSSTEPPPSSTNNSANTSASHVGKKPMLFGKRPGQVLSSMLHQAKNYSHSKQTPVVNRLSVFQSPDEDEEEDYEQWLEIKVLPPEDAETRQVVEKLARFVAEGGPELEKVAMEDYKDNPAFSFLHDKNSREFLYYRKKVAEIRKENQSSQASSSQKDDEETKNSAEKLARFIADGGPEVEAIALQNNRENHAFRFLYEPNSKGYKYYRQKLEEFRKAKTSTTCTPLPVESSLKRKTSPEASPSTTPPDQTATTTAAATTTATATGTTKKKRKSRWGPEEDKVELPLPQLVQQLDSPSPLSVQDLKGLGYEKGKPVGLVGVTELSEAQKKQLKEQQEMQQMYDMIMKHKRAMQEMQMMWEKAIQQHQHGYDSDEEVDSELGTWEHQLRRMEMDKTREWAEQLTQMGRGKHFIGDFLPPDELEKFMETFKALKEGREPDYSEYKEFKLTVENIGYQMLMKMGWKEGEGLGSDGQGIKNPVSKMGELLLWTTAVDGAGFGIDRPAELTKEDDEYEAFRKRMMLAYRFRPNPLNNPRRPYY</sequence>
<dbReference type="InterPro" id="IPR000467">
    <property type="entry name" value="G_patch_dom"/>
</dbReference>
<dbReference type="SMART" id="SM00443">
    <property type="entry name" value="G_patch"/>
    <property type="match status" value="1"/>
</dbReference>
<feature type="region of interest" description="Disordered" evidence="12">
    <location>
        <begin position="232"/>
        <end position="252"/>
    </location>
</feature>
<keyword evidence="16" id="KW-1185">Reference proteome</keyword>
<name>A0A093QVA1_PHACA</name>
<evidence type="ECO:0000313" key="15">
    <source>
        <dbReference type="EMBL" id="KFW87872.1"/>
    </source>
</evidence>
<keyword evidence="7" id="KW-0539">Nucleus</keyword>
<dbReference type="AlphaFoldDB" id="A0A093QVA1"/>
<dbReference type="SUPFAM" id="SSF109905">
    <property type="entry name" value="Surp module (SWAP domain)"/>
    <property type="match status" value="2"/>
</dbReference>
<dbReference type="GO" id="GO:0003723">
    <property type="term" value="F:RNA binding"/>
    <property type="evidence" value="ECO:0007669"/>
    <property type="project" value="InterPro"/>
</dbReference>
<comment type="subcellular location">
    <subcellularLocation>
        <location evidence="1">Nucleus</location>
    </subcellularLocation>
</comment>
<feature type="domain" description="SURP motif" evidence="13">
    <location>
        <begin position="252"/>
        <end position="295"/>
    </location>
</feature>
<keyword evidence="3" id="KW-0507">mRNA processing</keyword>
<dbReference type="PROSITE" id="PS50174">
    <property type="entry name" value="G_PATCH"/>
    <property type="match status" value="1"/>
</dbReference>
<comment type="function">
    <text evidence="8">Plays a role in pre-mRNA splicing.</text>
</comment>
<evidence type="ECO:0000256" key="5">
    <source>
        <dbReference type="ARBA" id="ARBA00022737"/>
    </source>
</evidence>
<dbReference type="InterPro" id="IPR000061">
    <property type="entry name" value="Surp"/>
</dbReference>
<keyword evidence="4" id="KW-0747">Spliceosome</keyword>
<dbReference type="GO" id="GO:0005681">
    <property type="term" value="C:spliceosomal complex"/>
    <property type="evidence" value="ECO:0007669"/>
    <property type="project" value="UniProtKB-KW"/>
</dbReference>
<keyword evidence="6" id="KW-0508">mRNA splicing</keyword>
<feature type="compositionally biased region" description="Basic and acidic residues" evidence="12">
    <location>
        <begin position="243"/>
        <end position="252"/>
    </location>
</feature>
<comment type="subunit">
    <text evidence="9">Component of the spliceosome.</text>
</comment>
<proteinExistence type="predicted"/>
<evidence type="ECO:0000313" key="16">
    <source>
        <dbReference type="Proteomes" id="UP000053238"/>
    </source>
</evidence>
<dbReference type="PROSITE" id="PS50128">
    <property type="entry name" value="SURP"/>
    <property type="match status" value="2"/>
</dbReference>
<feature type="region of interest" description="Disordered" evidence="12">
    <location>
        <begin position="305"/>
        <end position="372"/>
    </location>
</feature>
<dbReference type="Proteomes" id="UP000053238">
    <property type="component" value="Unassembled WGS sequence"/>
</dbReference>
<keyword evidence="2" id="KW-0597">Phosphoprotein</keyword>
<accession>A0A093QVA1</accession>
<reference evidence="15 16" key="1">
    <citation type="submission" date="2014-04" db="EMBL/GenBank/DDBJ databases">
        <title>Genome evolution of avian class.</title>
        <authorList>
            <person name="Zhang G."/>
            <person name="Li C."/>
        </authorList>
    </citation>
    <scope>NUCLEOTIDE SEQUENCE [LARGE SCALE GENOMIC DNA]</scope>
    <source>
        <strain evidence="15">BGI_N336</strain>
    </source>
</reference>
<dbReference type="InterPro" id="IPR035967">
    <property type="entry name" value="SWAP/Surp_sf"/>
</dbReference>
<evidence type="ECO:0000256" key="2">
    <source>
        <dbReference type="ARBA" id="ARBA00022553"/>
    </source>
</evidence>
<evidence type="ECO:0000256" key="9">
    <source>
        <dbReference type="ARBA" id="ARBA00063276"/>
    </source>
</evidence>
<evidence type="ECO:0000259" key="14">
    <source>
        <dbReference type="PROSITE" id="PS50174"/>
    </source>
</evidence>
<organism evidence="15 16">
    <name type="scientific">Phalacrocorax carbo</name>
    <name type="common">Great cormorant</name>
    <name type="synonym">Pelecanus carbo</name>
    <dbReference type="NCBI Taxonomy" id="9209"/>
    <lineage>
        <taxon>Eukaryota</taxon>
        <taxon>Metazoa</taxon>
        <taxon>Chordata</taxon>
        <taxon>Craniata</taxon>
        <taxon>Vertebrata</taxon>
        <taxon>Euteleostomi</taxon>
        <taxon>Archelosauria</taxon>
        <taxon>Archosauria</taxon>
        <taxon>Dinosauria</taxon>
        <taxon>Saurischia</taxon>
        <taxon>Theropoda</taxon>
        <taxon>Coelurosauria</taxon>
        <taxon>Aves</taxon>
        <taxon>Neognathae</taxon>
        <taxon>Neoaves</taxon>
        <taxon>Aequornithes</taxon>
        <taxon>Suliformes</taxon>
        <taxon>Phalacrocoracidae</taxon>
        <taxon>Phalacrocorax</taxon>
    </lineage>
</organism>
<dbReference type="InterPro" id="IPR040169">
    <property type="entry name" value="SUGP1/2"/>
</dbReference>
<gene>
    <name evidence="15" type="ORF">N336_07701</name>
</gene>
<dbReference type="GO" id="GO:0006397">
    <property type="term" value="P:mRNA processing"/>
    <property type="evidence" value="ECO:0007669"/>
    <property type="project" value="UniProtKB-KW"/>
</dbReference>
<evidence type="ECO:0000256" key="12">
    <source>
        <dbReference type="SAM" id="MobiDB-lite"/>
    </source>
</evidence>
<evidence type="ECO:0000259" key="13">
    <source>
        <dbReference type="PROSITE" id="PS50128"/>
    </source>
</evidence>
<evidence type="ECO:0000256" key="8">
    <source>
        <dbReference type="ARBA" id="ARBA00054559"/>
    </source>
</evidence>
<keyword evidence="5" id="KW-0677">Repeat</keyword>
<evidence type="ECO:0000256" key="10">
    <source>
        <dbReference type="ARBA" id="ARBA00069943"/>
    </source>
</evidence>
<protein>
    <recommendedName>
        <fullName evidence="10">SURP and G-patch domain-containing protein 1</fullName>
    </recommendedName>
    <alternativeName>
        <fullName evidence="11">Splicing factor 4</fullName>
    </alternativeName>
</protein>